<name>A0A5J5E7P5_9BIFI</name>
<dbReference type="EMBL" id="RZUG01000011">
    <property type="protein sequence ID" value="KAA8825129.1"/>
    <property type="molecule type" value="Genomic_DNA"/>
</dbReference>
<dbReference type="Proteomes" id="UP000326251">
    <property type="component" value="Unassembled WGS sequence"/>
</dbReference>
<dbReference type="AlphaFoldDB" id="A0A5J5E7P5"/>
<accession>A0A5J5E7P5</accession>
<gene>
    <name evidence="1" type="ORF">EMO92_06835</name>
</gene>
<protein>
    <submittedName>
        <fullName evidence="1">Uncharacterized protein</fullName>
    </submittedName>
</protein>
<evidence type="ECO:0000313" key="1">
    <source>
        <dbReference type="EMBL" id="KAA8825129.1"/>
    </source>
</evidence>
<dbReference type="RefSeq" id="WP_140558926.1">
    <property type="nucleotide sequence ID" value="NZ_RZUG01000011.1"/>
</dbReference>
<reference evidence="1 2" key="1">
    <citation type="journal article" date="2019" name="Syst. Appl. Microbiol.">
        <title>Characterization of Bifidobacterium species in feaces of the Egyptian fruit bat: Description of B. vespertilionis sp. nov. and B. rousetti sp. nov.</title>
        <authorList>
            <person name="Modesto M."/>
            <person name="Satti M."/>
            <person name="Watanabe K."/>
            <person name="Puglisi E."/>
            <person name="Morelli L."/>
            <person name="Huang C.-H."/>
            <person name="Liou J.-S."/>
            <person name="Miyashita M."/>
            <person name="Tamura T."/>
            <person name="Saito S."/>
            <person name="Mori K."/>
            <person name="Huang L."/>
            <person name="Sciavilla P."/>
            <person name="Sandri C."/>
            <person name="Spiezio C."/>
            <person name="Vitali F."/>
            <person name="Cavalieri D."/>
            <person name="Perpetuini G."/>
            <person name="Tofalo R."/>
            <person name="Bonetti A."/>
            <person name="Arita M."/>
            <person name="Mattarelli P."/>
        </authorList>
    </citation>
    <scope>NUCLEOTIDE SEQUENCE [LARGE SCALE GENOMIC DNA]</scope>
    <source>
        <strain evidence="1 2">RST19</strain>
    </source>
</reference>
<comment type="caution">
    <text evidence="1">The sequence shown here is derived from an EMBL/GenBank/DDBJ whole genome shotgun (WGS) entry which is preliminary data.</text>
</comment>
<sequence length="96" mass="10639">MSNDPVVSVRIPRRILQCIDSQAWARHTTRTRIILDLIARKENTVTEPEQAATCTKLIPGTATDLISQAIAAGCQISITITPSDYYIDDNPEEDVQ</sequence>
<proteinExistence type="predicted"/>
<organism evidence="1 2">
    <name type="scientific">Bifidobacterium reuteri</name>
    <dbReference type="NCBI Taxonomy" id="983706"/>
    <lineage>
        <taxon>Bacteria</taxon>
        <taxon>Bacillati</taxon>
        <taxon>Actinomycetota</taxon>
        <taxon>Actinomycetes</taxon>
        <taxon>Bifidobacteriales</taxon>
        <taxon>Bifidobacteriaceae</taxon>
        <taxon>Bifidobacterium</taxon>
    </lineage>
</organism>
<evidence type="ECO:0000313" key="2">
    <source>
        <dbReference type="Proteomes" id="UP000326251"/>
    </source>
</evidence>